<evidence type="ECO:0000259" key="2">
    <source>
        <dbReference type="Pfam" id="PF13628"/>
    </source>
</evidence>
<dbReference type="PANTHER" id="PTHR38593:SF1">
    <property type="entry name" value="BLR2558 PROTEIN"/>
    <property type="match status" value="1"/>
</dbReference>
<dbReference type="Gene3D" id="1.20.1260.10">
    <property type="match status" value="1"/>
</dbReference>
<gene>
    <name evidence="3" type="ORF">VI08_09645</name>
</gene>
<keyword evidence="4" id="KW-1185">Reference proteome</keyword>
<proteinExistence type="predicted"/>
<feature type="chain" id="PRO_5002463358" description="DUF4142 domain-containing protein" evidence="1">
    <location>
        <begin position="27"/>
        <end position="174"/>
    </location>
</feature>
<dbReference type="OrthoDB" id="118677at2"/>
<evidence type="ECO:0000313" key="3">
    <source>
        <dbReference type="EMBL" id="KJV34829.1"/>
    </source>
</evidence>
<keyword evidence="1" id="KW-0732">Signal</keyword>
<dbReference type="PANTHER" id="PTHR38593">
    <property type="entry name" value="BLR2558 PROTEIN"/>
    <property type="match status" value="1"/>
</dbReference>
<dbReference type="Proteomes" id="UP000033651">
    <property type="component" value="Unassembled WGS sequence"/>
</dbReference>
<dbReference type="InterPro" id="IPR025419">
    <property type="entry name" value="DUF4142"/>
</dbReference>
<dbReference type="EMBL" id="JZRB01000018">
    <property type="protein sequence ID" value="KJV34829.1"/>
    <property type="molecule type" value="Genomic_DNA"/>
</dbReference>
<dbReference type="PATRIC" id="fig|345309.4.peg.1168"/>
<comment type="caution">
    <text evidence="3">The sequence shown here is derived from an EMBL/GenBank/DDBJ whole genome shotgun (WGS) entry which is preliminary data.</text>
</comment>
<dbReference type="Pfam" id="PF13628">
    <property type="entry name" value="DUF4142"/>
    <property type="match status" value="1"/>
</dbReference>
<dbReference type="RefSeq" id="WP_045829355.1">
    <property type="nucleotide sequence ID" value="NZ_JZRB01000018.1"/>
</dbReference>
<evidence type="ECO:0000256" key="1">
    <source>
        <dbReference type="SAM" id="SignalP"/>
    </source>
</evidence>
<organism evidence="3 4">
    <name type="scientific">Luteibacter yeojuensis</name>
    <dbReference type="NCBI Taxonomy" id="345309"/>
    <lineage>
        <taxon>Bacteria</taxon>
        <taxon>Pseudomonadati</taxon>
        <taxon>Pseudomonadota</taxon>
        <taxon>Gammaproteobacteria</taxon>
        <taxon>Lysobacterales</taxon>
        <taxon>Rhodanobacteraceae</taxon>
        <taxon>Luteibacter</taxon>
    </lineage>
</organism>
<dbReference type="InterPro" id="IPR012347">
    <property type="entry name" value="Ferritin-like"/>
</dbReference>
<reference evidence="3 4" key="1">
    <citation type="submission" date="2015-03" db="EMBL/GenBank/DDBJ databases">
        <title>Draft genome sequence of Luteibacter yeojuensis strain SU11.</title>
        <authorList>
            <person name="Sulaiman J."/>
            <person name="Priya K."/>
            <person name="Chan K.-G."/>
        </authorList>
    </citation>
    <scope>NUCLEOTIDE SEQUENCE [LARGE SCALE GENOMIC DNA]</scope>
    <source>
        <strain evidence="3 4">SU11</strain>
    </source>
</reference>
<feature type="domain" description="DUF4142" evidence="2">
    <location>
        <begin position="35"/>
        <end position="170"/>
    </location>
</feature>
<dbReference type="AlphaFoldDB" id="A0A0F3KXJ0"/>
<feature type="signal peptide" evidence="1">
    <location>
        <begin position="1"/>
        <end position="26"/>
    </location>
</feature>
<accession>A0A0F3KXJ0</accession>
<evidence type="ECO:0000313" key="4">
    <source>
        <dbReference type="Proteomes" id="UP000033651"/>
    </source>
</evidence>
<protein>
    <recommendedName>
        <fullName evidence="2">DUF4142 domain-containing protein</fullName>
    </recommendedName>
</protein>
<sequence>MTRPTFRMSVLASCFVLATGGGVVHAAAAADNGQADASFVKAASAAGLAEVKLGTLATQNGGSEDVKAFGKTMVDDHTAAGDELKAIAMSKSMPVSSEPMPADAKVASQMASKKGVAFDSAFKQKMVADHQKAVKLFSTESTSGKDAELKAFATKTLPTLKHHLEMAQNLPSAK</sequence>
<name>A0A0F3KXJ0_9GAMM</name>